<reference evidence="2 3" key="1">
    <citation type="submission" date="2022-05" db="EMBL/GenBank/DDBJ databases">
        <title>Genome Resource of Streptomyces lavenduligriseus GA1-1, a Strain with Broad-Spectrum Antifungal Activity against Phytopathogenic Fungi.</title>
        <authorList>
            <person name="Qi D."/>
        </authorList>
    </citation>
    <scope>NUCLEOTIDE SEQUENCE [LARGE SCALE GENOMIC DNA]</scope>
    <source>
        <strain evidence="2 3">GA1-1</strain>
    </source>
</reference>
<gene>
    <name evidence="2" type="ORF">M4438_36955</name>
</gene>
<keyword evidence="3" id="KW-1185">Reference proteome</keyword>
<accession>A0ABT0P6G0</accession>
<dbReference type="Proteomes" id="UP001202052">
    <property type="component" value="Unassembled WGS sequence"/>
</dbReference>
<name>A0ABT0P6G0_9ACTN</name>
<dbReference type="InterPro" id="IPR012925">
    <property type="entry name" value="TipAS_dom"/>
</dbReference>
<evidence type="ECO:0000259" key="1">
    <source>
        <dbReference type="Pfam" id="PF07739"/>
    </source>
</evidence>
<dbReference type="SUPFAM" id="SSF89082">
    <property type="entry name" value="Antibiotic binding domain of TipA-like multidrug resistance regulators"/>
    <property type="match status" value="1"/>
</dbReference>
<feature type="domain" description="TipAS antibiotic-recognition" evidence="1">
    <location>
        <begin position="105"/>
        <end position="218"/>
    </location>
</feature>
<comment type="caution">
    <text evidence="2">The sequence shown here is derived from an EMBL/GenBank/DDBJ whole genome shotgun (WGS) entry which is preliminary data.</text>
</comment>
<dbReference type="EMBL" id="JAMCCK010000115">
    <property type="protein sequence ID" value="MCL3999016.1"/>
    <property type="molecule type" value="Genomic_DNA"/>
</dbReference>
<dbReference type="InterPro" id="IPR036244">
    <property type="entry name" value="TipA-like_antibiotic-bd"/>
</dbReference>
<sequence length="235" mass="26306">MTEATAPGRPRLQHLQDHLRDNIQLVLPRKVTTGIRAAPFRHRLTGTKRRRVQEMVCRPGGCVPPFGLDWQLIIGGRSMLTCRGLSGFHRRGDETMGTGAVGNSYEDECRRSLAEEQAKSLAGTNNWEHVDREQVHQDWGVLYREITTLLDGGSLPGDQQIQELVRRHFDIACRFYTPSREAYVGMSLFYAEDEAMRAFHDSYHPGMVDFLGAAIKVFAEQGSGFAPSTEAEASA</sequence>
<protein>
    <submittedName>
        <fullName evidence="2">TipAS antibiotic-recognition domain-containing protein</fullName>
    </submittedName>
</protein>
<dbReference type="RefSeq" id="WP_249493550.1">
    <property type="nucleotide sequence ID" value="NZ_JAMCCK010000115.1"/>
</dbReference>
<dbReference type="Gene3D" id="1.10.490.50">
    <property type="entry name" value="Antibiotic binding domain of TipA-like multidrug resistance regulators"/>
    <property type="match status" value="1"/>
</dbReference>
<evidence type="ECO:0000313" key="3">
    <source>
        <dbReference type="Proteomes" id="UP001202052"/>
    </source>
</evidence>
<dbReference type="Pfam" id="PF07739">
    <property type="entry name" value="TipAS"/>
    <property type="match status" value="1"/>
</dbReference>
<organism evidence="2 3">
    <name type="scientific">Streptomyces lavenduligriseus</name>
    <dbReference type="NCBI Taxonomy" id="67315"/>
    <lineage>
        <taxon>Bacteria</taxon>
        <taxon>Bacillati</taxon>
        <taxon>Actinomycetota</taxon>
        <taxon>Actinomycetes</taxon>
        <taxon>Kitasatosporales</taxon>
        <taxon>Streptomycetaceae</taxon>
        <taxon>Streptomyces</taxon>
    </lineage>
</organism>
<proteinExistence type="predicted"/>
<evidence type="ECO:0000313" key="2">
    <source>
        <dbReference type="EMBL" id="MCL3999016.1"/>
    </source>
</evidence>